<feature type="domain" description="DUF7796" evidence="1">
    <location>
        <begin position="41"/>
        <end position="86"/>
    </location>
</feature>
<gene>
    <name evidence="2" type="ORF">L3X38_033000</name>
</gene>
<proteinExistence type="predicted"/>
<comment type="caution">
    <text evidence="2">The sequence shown here is derived from an EMBL/GenBank/DDBJ whole genome shotgun (WGS) entry which is preliminary data.</text>
</comment>
<evidence type="ECO:0000259" key="1">
    <source>
        <dbReference type="Pfam" id="PF25072"/>
    </source>
</evidence>
<evidence type="ECO:0000313" key="3">
    <source>
        <dbReference type="Proteomes" id="UP001054821"/>
    </source>
</evidence>
<dbReference type="EMBL" id="JAJFAZ020000006">
    <property type="protein sequence ID" value="KAI5323927.1"/>
    <property type="molecule type" value="Genomic_DNA"/>
</dbReference>
<dbReference type="AlphaFoldDB" id="A0AAD4VHG6"/>
<protein>
    <recommendedName>
        <fullName evidence="1">DUF7796 domain-containing protein</fullName>
    </recommendedName>
</protein>
<organism evidence="2 3">
    <name type="scientific">Prunus dulcis</name>
    <name type="common">Almond</name>
    <name type="synonym">Amygdalus dulcis</name>
    <dbReference type="NCBI Taxonomy" id="3755"/>
    <lineage>
        <taxon>Eukaryota</taxon>
        <taxon>Viridiplantae</taxon>
        <taxon>Streptophyta</taxon>
        <taxon>Embryophyta</taxon>
        <taxon>Tracheophyta</taxon>
        <taxon>Spermatophyta</taxon>
        <taxon>Magnoliopsida</taxon>
        <taxon>eudicotyledons</taxon>
        <taxon>Gunneridae</taxon>
        <taxon>Pentapetalae</taxon>
        <taxon>rosids</taxon>
        <taxon>fabids</taxon>
        <taxon>Rosales</taxon>
        <taxon>Rosaceae</taxon>
        <taxon>Amygdaloideae</taxon>
        <taxon>Amygdaleae</taxon>
        <taxon>Prunus</taxon>
    </lineage>
</organism>
<accession>A0AAD4VHG6</accession>
<dbReference type="Pfam" id="PF25072">
    <property type="entry name" value="DUF7796"/>
    <property type="match status" value="1"/>
</dbReference>
<name>A0AAD4VHG6_PRUDU</name>
<dbReference type="InterPro" id="IPR056698">
    <property type="entry name" value="DUF7796"/>
</dbReference>
<keyword evidence="3" id="KW-1185">Reference proteome</keyword>
<reference evidence="2 3" key="1">
    <citation type="journal article" date="2022" name="G3 (Bethesda)">
        <title>Whole-genome sequence and methylome profiling of the almond [Prunus dulcis (Mill.) D.A. Webb] cultivar 'Nonpareil'.</title>
        <authorList>
            <person name="D'Amico-Willman K.M."/>
            <person name="Ouma W.Z."/>
            <person name="Meulia T."/>
            <person name="Sideli G.M."/>
            <person name="Gradziel T.M."/>
            <person name="Fresnedo-Ramirez J."/>
        </authorList>
    </citation>
    <scope>NUCLEOTIDE SEQUENCE [LARGE SCALE GENOMIC DNA]</scope>
    <source>
        <strain evidence="2">Clone GOH B32 T37-40</strain>
    </source>
</reference>
<dbReference type="Proteomes" id="UP001054821">
    <property type="component" value="Chromosome 6"/>
</dbReference>
<evidence type="ECO:0000313" key="2">
    <source>
        <dbReference type="EMBL" id="KAI5323927.1"/>
    </source>
</evidence>
<sequence>MLRINDSKELYDMKSEVVGPVGPIDQYGSLTPRLTVSLSSSNAFKFSLLKTAARIASVRIFHPKPILKTEFQLRVLTFQISPNGIHEPVEVGEKTDFERKILIIKTVFYADGIILMDECFDGFEDPAKLNRKWEKLA</sequence>